<dbReference type="Pfam" id="PF00561">
    <property type="entry name" value="Abhydrolase_1"/>
    <property type="match status" value="1"/>
</dbReference>
<dbReference type="PRINTS" id="PR00111">
    <property type="entry name" value="ABHYDROLASE"/>
</dbReference>
<dbReference type="AlphaFoldDB" id="A0A4R4ZSE2"/>
<dbReference type="PANTHER" id="PTHR43433">
    <property type="entry name" value="HYDROLASE, ALPHA/BETA FOLD FAMILY PROTEIN"/>
    <property type="match status" value="1"/>
</dbReference>
<dbReference type="Proteomes" id="UP000295124">
    <property type="component" value="Unassembled WGS sequence"/>
</dbReference>
<dbReference type="InterPro" id="IPR000073">
    <property type="entry name" value="AB_hydrolase_1"/>
</dbReference>
<dbReference type="PANTHER" id="PTHR43433:SF1">
    <property type="entry name" value="BLL5160 PROTEIN"/>
    <property type="match status" value="1"/>
</dbReference>
<evidence type="ECO:0000313" key="2">
    <source>
        <dbReference type="EMBL" id="TDD60869.1"/>
    </source>
</evidence>
<dbReference type="RefSeq" id="WP_132166857.1">
    <property type="nucleotide sequence ID" value="NZ_SMKX01000020.1"/>
</dbReference>
<keyword evidence="2" id="KW-0378">Hydrolase</keyword>
<gene>
    <name evidence="2" type="ORF">E1263_09650</name>
</gene>
<accession>A0A4R4ZSE2</accession>
<dbReference type="EMBL" id="SMKX01000020">
    <property type="protein sequence ID" value="TDD60869.1"/>
    <property type="molecule type" value="Genomic_DNA"/>
</dbReference>
<evidence type="ECO:0000259" key="1">
    <source>
        <dbReference type="Pfam" id="PF00561"/>
    </source>
</evidence>
<dbReference type="GO" id="GO:0016787">
    <property type="term" value="F:hydrolase activity"/>
    <property type="evidence" value="ECO:0007669"/>
    <property type="project" value="UniProtKB-KW"/>
</dbReference>
<dbReference type="SUPFAM" id="SSF53474">
    <property type="entry name" value="alpha/beta-Hydrolases"/>
    <property type="match status" value="1"/>
</dbReference>
<comment type="caution">
    <text evidence="2">The sequence shown here is derived from an EMBL/GenBank/DDBJ whole genome shotgun (WGS) entry which is preliminary data.</text>
</comment>
<protein>
    <submittedName>
        <fullName evidence="2">Alpha/beta hydrolase</fullName>
    </submittedName>
</protein>
<dbReference type="Gene3D" id="3.40.50.1820">
    <property type="entry name" value="alpha/beta hydrolase"/>
    <property type="match status" value="1"/>
</dbReference>
<sequence>MTGRLELSDIAAPDRIEYRLSGTLDGPAVLVLHGGHMSAQVDLGEATFHKLGYTVITPSRPGYGRTPLTAGPTPAQFADTLAAFLTAQDPEPIVVVGISAGGRTALALAEQHPHLVSHLVLVSAVGYEPWPHRSTRIAALVAFNPWIQRLTWTAMHQLAQRRPQLVLRLLMRDLSKLDGRRVVDDMPPAQQQAMIELVQMLQSGRGFLNDLRPATGNPAKVRAPTLIVHSRHDATVPLHHPTTLANQIPHAQTLISEADSHLVWFSPHYSTIDDAITAFLTN</sequence>
<name>A0A4R4ZSE2_9ACTN</name>
<dbReference type="OrthoDB" id="3249793at2"/>
<organism evidence="2 3">
    <name type="scientific">Kribbella antibiotica</name>
    <dbReference type="NCBI Taxonomy" id="190195"/>
    <lineage>
        <taxon>Bacteria</taxon>
        <taxon>Bacillati</taxon>
        <taxon>Actinomycetota</taxon>
        <taxon>Actinomycetes</taxon>
        <taxon>Propionibacteriales</taxon>
        <taxon>Kribbellaceae</taxon>
        <taxon>Kribbella</taxon>
    </lineage>
</organism>
<keyword evidence="3" id="KW-1185">Reference proteome</keyword>
<dbReference type="InterPro" id="IPR050471">
    <property type="entry name" value="AB_hydrolase"/>
</dbReference>
<proteinExistence type="predicted"/>
<dbReference type="InterPro" id="IPR029058">
    <property type="entry name" value="AB_hydrolase_fold"/>
</dbReference>
<feature type="domain" description="AB hydrolase-1" evidence="1">
    <location>
        <begin position="27"/>
        <end position="262"/>
    </location>
</feature>
<reference evidence="2 3" key="1">
    <citation type="submission" date="2019-03" db="EMBL/GenBank/DDBJ databases">
        <title>Draft genome sequences of novel Actinobacteria.</title>
        <authorList>
            <person name="Sahin N."/>
            <person name="Ay H."/>
            <person name="Saygin H."/>
        </authorList>
    </citation>
    <scope>NUCLEOTIDE SEQUENCE [LARGE SCALE GENOMIC DNA]</scope>
    <source>
        <strain evidence="2 3">JCM 13523</strain>
    </source>
</reference>
<evidence type="ECO:0000313" key="3">
    <source>
        <dbReference type="Proteomes" id="UP000295124"/>
    </source>
</evidence>